<feature type="domain" description="Ketosynthase family 3 (KS3)" evidence="9">
    <location>
        <begin position="43"/>
        <end position="469"/>
    </location>
</feature>
<dbReference type="Pfam" id="PF00698">
    <property type="entry name" value="Acyl_transf_1"/>
    <property type="match status" value="1"/>
</dbReference>
<comment type="similarity">
    <text evidence="2">Belongs to the short-chain dehydrogenases/reductases (SDR) family.</text>
</comment>
<evidence type="ECO:0000256" key="7">
    <source>
        <dbReference type="PROSITE-ProRule" id="PRU01363"/>
    </source>
</evidence>
<dbReference type="GO" id="GO:0004312">
    <property type="term" value="F:fatty acid synthase activity"/>
    <property type="evidence" value="ECO:0007669"/>
    <property type="project" value="TreeGrafter"/>
</dbReference>
<dbReference type="SUPFAM" id="SSF51735">
    <property type="entry name" value="NAD(P)-binding Rossmann-fold domains"/>
    <property type="match status" value="2"/>
</dbReference>
<dbReference type="InterPro" id="IPR009081">
    <property type="entry name" value="PP-bd_ACP"/>
</dbReference>
<dbReference type="Gene3D" id="3.10.129.120">
    <property type="match status" value="1"/>
</dbReference>
<dbReference type="Gene3D" id="3.10.129.10">
    <property type="entry name" value="Hotdog Thioesterase"/>
    <property type="match status" value="1"/>
</dbReference>
<dbReference type="InterPro" id="IPR020806">
    <property type="entry name" value="PKS_PP-bd"/>
</dbReference>
<keyword evidence="5 11" id="KW-0808">Transferase</keyword>
<dbReference type="InterPro" id="IPR049551">
    <property type="entry name" value="PKS_DH_C"/>
</dbReference>
<evidence type="ECO:0000256" key="4">
    <source>
        <dbReference type="ARBA" id="ARBA00022553"/>
    </source>
</evidence>
<dbReference type="SMART" id="SM00825">
    <property type="entry name" value="PKS_KS"/>
    <property type="match status" value="1"/>
</dbReference>
<dbReference type="GO" id="GO:0004315">
    <property type="term" value="F:3-oxoacyl-[acyl-carrier-protein] synthase activity"/>
    <property type="evidence" value="ECO:0007669"/>
    <property type="project" value="InterPro"/>
</dbReference>
<dbReference type="PROSITE" id="PS52004">
    <property type="entry name" value="KS3_2"/>
    <property type="match status" value="1"/>
</dbReference>
<dbReference type="CDD" id="cd00833">
    <property type="entry name" value="PKS"/>
    <property type="match status" value="1"/>
</dbReference>
<dbReference type="PROSITE" id="PS50075">
    <property type="entry name" value="CARRIER"/>
    <property type="match status" value="1"/>
</dbReference>
<dbReference type="SMART" id="SM00823">
    <property type="entry name" value="PKS_PP"/>
    <property type="match status" value="1"/>
</dbReference>
<dbReference type="SMART" id="SM00822">
    <property type="entry name" value="PKS_KR"/>
    <property type="match status" value="1"/>
</dbReference>
<dbReference type="SUPFAM" id="SSF47336">
    <property type="entry name" value="ACP-like"/>
    <property type="match status" value="1"/>
</dbReference>
<dbReference type="InterPro" id="IPR036291">
    <property type="entry name" value="NAD(P)-bd_dom_sf"/>
</dbReference>
<feature type="region of interest" description="C-terminal hotdog fold" evidence="7">
    <location>
        <begin position="1084"/>
        <end position="1231"/>
    </location>
</feature>
<dbReference type="CDD" id="cd08955">
    <property type="entry name" value="KR_2_FAS_SDR_x"/>
    <property type="match status" value="1"/>
</dbReference>
<dbReference type="InterPro" id="IPR001227">
    <property type="entry name" value="Ac_transferase_dom_sf"/>
</dbReference>
<name>A0A2S6HAJ0_9GAMM</name>
<evidence type="ECO:0000313" key="11">
    <source>
        <dbReference type="EMBL" id="PPK74497.1"/>
    </source>
</evidence>
<evidence type="ECO:0000259" key="8">
    <source>
        <dbReference type="PROSITE" id="PS50075"/>
    </source>
</evidence>
<dbReference type="Gene3D" id="3.40.366.10">
    <property type="entry name" value="Malonyl-Coenzyme A Acyl Carrier Protein, domain 2"/>
    <property type="match status" value="1"/>
</dbReference>
<dbReference type="GO" id="GO:0031177">
    <property type="term" value="F:phosphopantetheine binding"/>
    <property type="evidence" value="ECO:0007669"/>
    <property type="project" value="InterPro"/>
</dbReference>
<dbReference type="SMART" id="SM00827">
    <property type="entry name" value="PKS_AT"/>
    <property type="match status" value="1"/>
</dbReference>
<dbReference type="Gene3D" id="3.30.70.3290">
    <property type="match status" value="1"/>
</dbReference>
<dbReference type="Gene3D" id="1.10.1200.10">
    <property type="entry name" value="ACP-like"/>
    <property type="match status" value="1"/>
</dbReference>
<dbReference type="InterPro" id="IPR020807">
    <property type="entry name" value="PKS_DH"/>
</dbReference>
<dbReference type="Pfam" id="PF16197">
    <property type="entry name" value="KAsynt_C_assoc"/>
    <property type="match status" value="1"/>
</dbReference>
<dbReference type="SMART" id="SM00826">
    <property type="entry name" value="PKS_DH"/>
    <property type="match status" value="1"/>
</dbReference>
<dbReference type="EMBL" id="PTIZ01000009">
    <property type="protein sequence ID" value="PPK74497.1"/>
    <property type="molecule type" value="Genomic_DNA"/>
</dbReference>
<dbReference type="InterPro" id="IPR057326">
    <property type="entry name" value="KR_dom"/>
</dbReference>
<gene>
    <name evidence="11" type="ORF">B0F87_109144</name>
</gene>
<dbReference type="InterPro" id="IPR049900">
    <property type="entry name" value="PKS_mFAS_DH"/>
</dbReference>
<dbReference type="PROSITE" id="PS52019">
    <property type="entry name" value="PKS_MFAS_DH"/>
    <property type="match status" value="1"/>
</dbReference>
<feature type="domain" description="Carrier" evidence="8">
    <location>
        <begin position="1758"/>
        <end position="1833"/>
    </location>
</feature>
<dbReference type="Pfam" id="PF21089">
    <property type="entry name" value="PKS_DH_N"/>
    <property type="match status" value="1"/>
</dbReference>
<dbReference type="InterPro" id="IPR016036">
    <property type="entry name" value="Malonyl_transacylase_ACP-bd"/>
</dbReference>
<sequence length="1879" mass="204392">MSDQEKMAQGEPQGREEAFRQALQKASMTIRQLLEENASLKNKEPIAIIGMACRFPGGANNPEQFWQLLQDGIDAVTEVPSNRWTAEDYYAEDLQAPGKMYTTRGGFLDTPVDGFDADFFGISPKEARAMDPQHRLLLEIGWEALEHACLVPSTLKNSRTGVYVGMSSDDYARSHRHSGQPENIDAYAITGSTFSTAVGRLSYILGLQGPCMALDTACSSSLVALHLACRSLQSGESDLALAGGVNLMLSPELHICFSKLQAISPDGKCKTFDASANGYARGEGCGMVVLKRLKDAVRDGNRILALVKGSAINQDGKTNGLAAPNGNAQQAVIREALADAGLEPAAVDYVEAHGTGTILGDPIEVEALGAVLGSGRQDPLRLGAVKTNIGHLEPAAGMAGLIKILLSLAHEELPQNIHFQHPNPHIDWNNLPLRVLTEKSAWRRSARPRIAGLSSFGFSGTNAHVIVAEAPQAEPQTGEQQQDVHLLNLSARDEAALQTLIADYLKILPQDEAESASTDLADLCYSAAVGRHHWPWRLSVAGRSPAEMRRKLADFIQQGQENSDLVTGHNEEGAPDIAFLFTGQGSQYPGMGHTLYQRQTVFKQAIDRCDTVLQPLLNRSLRDLLFNTEAEVLNRTAYAQPALFALEYALYELWSSWRISPSVLMGHSVGEYVAAYAAGVFSLEDGLTLIAERGRLMQALPAGGGMAAVFASESLINSAIAPYQGRISIAAYNGPEQLVISGDEDAVRAVCATLDSEGIQTSVLAVSHAFHSQRMEGMLADFERVARRVVFSPPRIKLISNITGMTIGENIACAEYWLEHIQRPVDFSAGMATLKDTGIRLFVEIGPHATLLGLGRHCLPKGGTWLPSLRQNVPEQQQLSRTLAGLYVQGAAVNWSAVYANQACRWASVPTYPFQRKRFWVETSTPGKTAHKPSPSSLAHPLLDRMIRSPLLESILFETRFGEAELPVLRDHHIFGKTVVSGACLTSMILGAAREAFGEGTIQLAELMFHQALAIADGAARSVHLALKPLGDGTASFRLVSLAADSTTTEGTLHASGNLRILPHSAHQSTHPLSSPSELWHRFDTEIPGQSVYEAHRRRHIELGDSNQWLESVRLGASEAIGRLRLPRIDEQLLAVDGYLLHPGLIDSCYGLLGSVVALEDDETLVPFAIERFNLVRPAQGQQFWVHIRRRVVEEFPDKLIGDIQLLDEQGELIAECLGLEGRAATPDTLLRTLAKDPGQLFYRLDWINRDRQTALSGPAQNWLIFMDDAGHGSAIAKRLKAQGHSVAAVYPGTCFERLEMQGYRIDPMQAADMLSLLTTVFKQTTYAGIVYLWSLNNHKDDPAALEFTITQSCAPALHLVQALGRTEPAVAPALVLVTQGGQPIDLPETSARSVCVDQAPLWGLGKTIALEHPELRCKCIDLDPDDTNASNADFLVQELLNPTPENQIARQGSNRLVARLIRYRPENTQPLPVRQEGHYLICGGLGGLGLLLAKQLVARGARHLTLFGRNTANPEAAAVIAGLEQSGATIRVRQADITDAEQLQALIATASAERPLTGIVHAAGILDDGVLAQLDWPRINRVLASKTVGLQHLHELSRHLPLDFFIGFSSMVSLTGSPAQGAYAAANSFVDALMHQRRAEGLAGLSINWGPWAEAGMAARLDDRQRLRLSSQGINAMSAKDAFRTLDLLWPNPPAQIGIMDIHWPEFLRHFPGATDLPLFESLRQRSDTVASTESEEISQAQWITQLEQTPVARRRTLLSSLICGEINRVLGAASDRSIAPRQRLFDLGLDSLTAVELKNRLSAALTCPLITTLLFDYPTLEALTNHLSMIVSISFEAVEVNAPATTSTSDDKAAALDQMSQQELEDLLAEKLSLIAE</sequence>
<dbReference type="InterPro" id="IPR016039">
    <property type="entry name" value="Thiolase-like"/>
</dbReference>
<organism evidence="11 12">
    <name type="scientific">Methylobacter tundripaludum</name>
    <dbReference type="NCBI Taxonomy" id="173365"/>
    <lineage>
        <taxon>Bacteria</taxon>
        <taxon>Pseudomonadati</taxon>
        <taxon>Pseudomonadota</taxon>
        <taxon>Gammaproteobacteria</taxon>
        <taxon>Methylococcales</taxon>
        <taxon>Methylococcaceae</taxon>
        <taxon>Methylobacter</taxon>
    </lineage>
</organism>
<dbReference type="SUPFAM" id="SSF52151">
    <property type="entry name" value="FabD/lysophospholipase-like"/>
    <property type="match status" value="1"/>
</dbReference>
<dbReference type="SMART" id="SM01294">
    <property type="entry name" value="PKS_PP_betabranch"/>
    <property type="match status" value="1"/>
</dbReference>
<dbReference type="InterPro" id="IPR036736">
    <property type="entry name" value="ACP-like_sf"/>
</dbReference>
<dbReference type="InterPro" id="IPR049490">
    <property type="entry name" value="C883_1060-like_KR_N"/>
</dbReference>
<dbReference type="Pfam" id="PF21394">
    <property type="entry name" value="Beta-ketacyl_N"/>
    <property type="match status" value="1"/>
</dbReference>
<dbReference type="RefSeq" id="WP_104429836.1">
    <property type="nucleotide sequence ID" value="NZ_PTIZ01000009.1"/>
</dbReference>
<dbReference type="Pfam" id="PF00550">
    <property type="entry name" value="PP-binding"/>
    <property type="match status" value="1"/>
</dbReference>
<protein>
    <submittedName>
        <fullName evidence="11">Acyl transferase domain-containing protein</fullName>
    </submittedName>
</protein>
<keyword evidence="3" id="KW-0596">Phosphopantetheine</keyword>
<dbReference type="InterPro" id="IPR020841">
    <property type="entry name" value="PKS_Beta-ketoAc_synthase_dom"/>
</dbReference>
<dbReference type="Pfam" id="PF00109">
    <property type="entry name" value="ketoacyl-synt"/>
    <property type="match status" value="1"/>
</dbReference>
<dbReference type="FunFam" id="3.40.366.10:FF:000002">
    <property type="entry name" value="Probable polyketide synthase 2"/>
    <property type="match status" value="1"/>
</dbReference>
<evidence type="ECO:0000259" key="9">
    <source>
        <dbReference type="PROSITE" id="PS52004"/>
    </source>
</evidence>
<proteinExistence type="inferred from homology"/>
<evidence type="ECO:0000313" key="12">
    <source>
        <dbReference type="Proteomes" id="UP000240010"/>
    </source>
</evidence>
<dbReference type="InterPro" id="IPR050091">
    <property type="entry name" value="PKS_NRPS_Biosynth_Enz"/>
</dbReference>
<dbReference type="PANTHER" id="PTHR43775">
    <property type="entry name" value="FATTY ACID SYNTHASE"/>
    <property type="match status" value="1"/>
</dbReference>
<reference evidence="11 12" key="1">
    <citation type="submission" date="2018-02" db="EMBL/GenBank/DDBJ databases">
        <title>Subsurface microbial communities from deep shales in Ohio and West Virginia, USA.</title>
        <authorList>
            <person name="Wrighton K."/>
        </authorList>
    </citation>
    <scope>NUCLEOTIDE SEQUENCE [LARGE SCALE GENOMIC DNA]</scope>
    <source>
        <strain evidence="11 12">OWC-DMM</strain>
    </source>
</reference>
<dbReference type="Gene3D" id="3.40.50.720">
    <property type="entry name" value="NAD(P)-binding Rossmann-like Domain"/>
    <property type="match status" value="1"/>
</dbReference>
<dbReference type="InterPro" id="IPR013968">
    <property type="entry name" value="PKS_KR"/>
</dbReference>
<dbReference type="Pfam" id="PF08659">
    <property type="entry name" value="KR"/>
    <property type="match status" value="1"/>
</dbReference>
<dbReference type="Proteomes" id="UP000240010">
    <property type="component" value="Unassembled WGS sequence"/>
</dbReference>
<dbReference type="Gene3D" id="3.40.47.10">
    <property type="match status" value="1"/>
</dbReference>
<dbReference type="Pfam" id="PF14765">
    <property type="entry name" value="PS-DH"/>
    <property type="match status" value="1"/>
</dbReference>
<accession>A0A2S6HAJ0</accession>
<dbReference type="InterPro" id="IPR018201">
    <property type="entry name" value="Ketoacyl_synth_AS"/>
</dbReference>
<dbReference type="PANTHER" id="PTHR43775:SF37">
    <property type="entry name" value="SI:DKEY-61P9.11"/>
    <property type="match status" value="1"/>
</dbReference>
<dbReference type="InterPro" id="IPR014030">
    <property type="entry name" value="Ketoacyl_synth_N"/>
</dbReference>
<dbReference type="GO" id="GO:0006633">
    <property type="term" value="P:fatty acid biosynthetic process"/>
    <property type="evidence" value="ECO:0007669"/>
    <property type="project" value="UniProtKB-UniPathway"/>
</dbReference>
<dbReference type="SUPFAM" id="SSF55048">
    <property type="entry name" value="Probable ACP-binding domain of malonyl-CoA ACP transacylase"/>
    <property type="match status" value="1"/>
</dbReference>
<dbReference type="Pfam" id="PF02801">
    <property type="entry name" value="Ketoacyl-synt_C"/>
    <property type="match status" value="1"/>
</dbReference>
<dbReference type="FunFam" id="3.40.47.10:FF:000019">
    <property type="entry name" value="Polyketide synthase type I"/>
    <property type="match status" value="1"/>
</dbReference>
<dbReference type="InterPro" id="IPR014043">
    <property type="entry name" value="Acyl_transferase_dom"/>
</dbReference>
<evidence type="ECO:0000256" key="1">
    <source>
        <dbReference type="ARBA" id="ARBA00005194"/>
    </source>
</evidence>
<dbReference type="UniPathway" id="UPA00094"/>
<keyword evidence="4" id="KW-0597">Phosphoprotein</keyword>
<feature type="domain" description="PKS/mFAS DH" evidence="10">
    <location>
        <begin position="940"/>
        <end position="1231"/>
    </location>
</feature>
<evidence type="ECO:0000256" key="6">
    <source>
        <dbReference type="ARBA" id="ARBA00054155"/>
    </source>
</evidence>
<comment type="pathway">
    <text evidence="1">Lipid metabolism; fatty acid biosynthesis.</text>
</comment>
<evidence type="ECO:0000259" key="10">
    <source>
        <dbReference type="PROSITE" id="PS52019"/>
    </source>
</evidence>
<feature type="active site" description="Proton donor; for dehydratase activity" evidence="7">
    <location>
        <position position="1147"/>
    </location>
</feature>
<comment type="function">
    <text evidence="6">Involved in production of the polyketide antibiotic thailandamide.</text>
</comment>
<dbReference type="SUPFAM" id="SSF53901">
    <property type="entry name" value="Thiolase-like"/>
    <property type="match status" value="1"/>
</dbReference>
<comment type="caution">
    <text evidence="11">The sequence shown here is derived from an EMBL/GenBank/DDBJ whole genome shotgun (WGS) entry which is preliminary data.</text>
</comment>
<dbReference type="InterPro" id="IPR014031">
    <property type="entry name" value="Ketoacyl_synth_C"/>
</dbReference>
<evidence type="ECO:0000256" key="3">
    <source>
        <dbReference type="ARBA" id="ARBA00022450"/>
    </source>
</evidence>
<feature type="region of interest" description="N-terminal hotdog fold" evidence="7">
    <location>
        <begin position="940"/>
        <end position="1066"/>
    </location>
</feature>
<dbReference type="InterPro" id="IPR016035">
    <property type="entry name" value="Acyl_Trfase/lysoPLipase"/>
</dbReference>
<evidence type="ECO:0000256" key="2">
    <source>
        <dbReference type="ARBA" id="ARBA00006484"/>
    </source>
</evidence>
<dbReference type="InterPro" id="IPR032821">
    <property type="entry name" value="PKS_assoc"/>
</dbReference>
<feature type="active site" description="Proton acceptor; for dehydratase activity" evidence="7">
    <location>
        <position position="972"/>
    </location>
</feature>
<dbReference type="PROSITE" id="PS00606">
    <property type="entry name" value="KS3_1"/>
    <property type="match status" value="1"/>
</dbReference>
<evidence type="ECO:0000256" key="5">
    <source>
        <dbReference type="ARBA" id="ARBA00022679"/>
    </source>
</evidence>
<dbReference type="InterPro" id="IPR049552">
    <property type="entry name" value="PKS_DH_N"/>
</dbReference>